<dbReference type="InterPro" id="IPR011032">
    <property type="entry name" value="GroES-like_sf"/>
</dbReference>
<comment type="caution">
    <text evidence="2">The sequence shown here is derived from an EMBL/GenBank/DDBJ whole genome shotgun (WGS) entry which is preliminary data.</text>
</comment>
<organism evidence="2">
    <name type="scientific">marine sediment metagenome</name>
    <dbReference type="NCBI Taxonomy" id="412755"/>
    <lineage>
        <taxon>unclassified sequences</taxon>
        <taxon>metagenomes</taxon>
        <taxon>ecological metagenomes</taxon>
    </lineage>
</organism>
<dbReference type="InterPro" id="IPR037124">
    <property type="entry name" value="Chaperonin_GroES_sf"/>
</dbReference>
<dbReference type="CDD" id="cd00320">
    <property type="entry name" value="cpn10"/>
    <property type="match status" value="1"/>
</dbReference>
<reference evidence="2" key="1">
    <citation type="journal article" date="2015" name="Nature">
        <title>Complex archaea that bridge the gap between prokaryotes and eukaryotes.</title>
        <authorList>
            <person name="Spang A."/>
            <person name="Saw J.H."/>
            <person name="Jorgensen S.L."/>
            <person name="Zaremba-Niedzwiedzka K."/>
            <person name="Martijn J."/>
            <person name="Lind A.E."/>
            <person name="van Eijk R."/>
            <person name="Schleper C."/>
            <person name="Guy L."/>
            <person name="Ettema T.J."/>
        </authorList>
    </citation>
    <scope>NUCLEOTIDE SEQUENCE</scope>
</reference>
<keyword evidence="1" id="KW-0143">Chaperone</keyword>
<sequence length="122" mass="13864">MSEVVKYQYEEELNPTGTMPVQYKILILPDEEAEVSSGGIFIPINMQDRAQEAMEIGTLIETSARAFTGDAWEGSRIPKLSEKVIFNRYAGSTFLYPKEGHDRKTYRLLNDEDVIAVTEIKE</sequence>
<proteinExistence type="predicted"/>
<evidence type="ECO:0008006" key="3">
    <source>
        <dbReference type="Google" id="ProtNLM"/>
    </source>
</evidence>
<dbReference type="Pfam" id="PF00166">
    <property type="entry name" value="Cpn10"/>
    <property type="match status" value="1"/>
</dbReference>
<dbReference type="GO" id="GO:0044183">
    <property type="term" value="F:protein folding chaperone"/>
    <property type="evidence" value="ECO:0007669"/>
    <property type="project" value="InterPro"/>
</dbReference>
<dbReference type="Gene3D" id="2.30.33.40">
    <property type="entry name" value="GroES chaperonin"/>
    <property type="match status" value="1"/>
</dbReference>
<evidence type="ECO:0000313" key="2">
    <source>
        <dbReference type="EMBL" id="KKL60646.1"/>
    </source>
</evidence>
<evidence type="ECO:0000256" key="1">
    <source>
        <dbReference type="ARBA" id="ARBA00023186"/>
    </source>
</evidence>
<dbReference type="PRINTS" id="PR00297">
    <property type="entry name" value="CHAPERONIN10"/>
</dbReference>
<protein>
    <recommendedName>
        <fullName evidence="3">Co-chaperonin GroES</fullName>
    </recommendedName>
</protein>
<dbReference type="InterPro" id="IPR020818">
    <property type="entry name" value="Chaperonin_GroES"/>
</dbReference>
<dbReference type="EMBL" id="LAZR01029078">
    <property type="protein sequence ID" value="KKL60646.1"/>
    <property type="molecule type" value="Genomic_DNA"/>
</dbReference>
<gene>
    <name evidence="2" type="ORF">LCGC14_2203250</name>
</gene>
<dbReference type="GO" id="GO:0005524">
    <property type="term" value="F:ATP binding"/>
    <property type="evidence" value="ECO:0007669"/>
    <property type="project" value="InterPro"/>
</dbReference>
<dbReference type="AlphaFoldDB" id="A0A0F9E3E3"/>
<dbReference type="SUPFAM" id="SSF50129">
    <property type="entry name" value="GroES-like"/>
    <property type="match status" value="1"/>
</dbReference>
<accession>A0A0F9E3E3</accession>
<name>A0A0F9E3E3_9ZZZZ</name>